<sequence>MKVRETANTVRKRQKASRRELIAKKIDHALGMYNVRPGKNYEKGLKKASKLLSKIIIVPVTADINHKKVKPKTAAIK</sequence>
<accession>A0A5B8V906</accession>
<protein>
    <submittedName>
        <fullName evidence="1">Uncharacterized protein</fullName>
    </submittedName>
</protein>
<dbReference type="AlphaFoldDB" id="A0A5B8V906"/>
<proteinExistence type="predicted"/>
<name>A0A5B8V906_9BACT</name>
<organism evidence="1 2">
    <name type="scientific">Panacibacter ginsenosidivorans</name>
    <dbReference type="NCBI Taxonomy" id="1813871"/>
    <lineage>
        <taxon>Bacteria</taxon>
        <taxon>Pseudomonadati</taxon>
        <taxon>Bacteroidota</taxon>
        <taxon>Chitinophagia</taxon>
        <taxon>Chitinophagales</taxon>
        <taxon>Chitinophagaceae</taxon>
        <taxon>Panacibacter</taxon>
    </lineage>
</organism>
<dbReference type="Proteomes" id="UP000321533">
    <property type="component" value="Chromosome"/>
</dbReference>
<keyword evidence="2" id="KW-1185">Reference proteome</keyword>
<evidence type="ECO:0000313" key="2">
    <source>
        <dbReference type="Proteomes" id="UP000321533"/>
    </source>
</evidence>
<dbReference type="RefSeq" id="WP_147189639.1">
    <property type="nucleotide sequence ID" value="NZ_CP042435.1"/>
</dbReference>
<dbReference type="KEGG" id="pgin:FRZ67_11185"/>
<evidence type="ECO:0000313" key="1">
    <source>
        <dbReference type="EMBL" id="QEC67832.1"/>
    </source>
</evidence>
<gene>
    <name evidence="1" type="ORF">FRZ67_11185</name>
</gene>
<reference evidence="1 2" key="1">
    <citation type="journal article" date="2016" name="Int. J. Syst. Evol. Microbiol.">
        <title>Panacibacter ginsenosidivorans gen. nov., sp. nov., with ginsenoside converting activity isolated from soil of a ginseng field.</title>
        <authorList>
            <person name="Siddiqi M.Z."/>
            <person name="Muhammad Shafi S."/>
            <person name="Choi K.D."/>
            <person name="Im W.T."/>
        </authorList>
    </citation>
    <scope>NUCLEOTIDE SEQUENCE [LARGE SCALE GENOMIC DNA]</scope>
    <source>
        <strain evidence="1 2">Gsoil1550</strain>
    </source>
</reference>
<dbReference type="EMBL" id="CP042435">
    <property type="protein sequence ID" value="QEC67832.1"/>
    <property type="molecule type" value="Genomic_DNA"/>
</dbReference>